<keyword evidence="1" id="KW-0812">Transmembrane</keyword>
<dbReference type="Proteomes" id="UP000034805">
    <property type="component" value="Unassembled WGS sequence"/>
</dbReference>
<dbReference type="EMBL" id="JARO02012051">
    <property type="protein sequence ID" value="KPP59494.1"/>
    <property type="molecule type" value="Genomic_DNA"/>
</dbReference>
<feature type="transmembrane region" description="Helical" evidence="1">
    <location>
        <begin position="12"/>
        <end position="35"/>
    </location>
</feature>
<keyword evidence="1" id="KW-0472">Membrane</keyword>
<evidence type="ECO:0000313" key="2">
    <source>
        <dbReference type="EMBL" id="KPP59494.1"/>
    </source>
</evidence>
<feature type="non-terminal residue" evidence="2">
    <location>
        <position position="225"/>
    </location>
</feature>
<sequence length="225" mass="25358">AAKKEKIDVRVVFLNLENALGSVLHCLLWVVFRFFKIPESMARLLSKLNDNLKWAKLTVKPSKSRGLLIVDGKVVQEGFYVNGEVIPCIVEKPAKSLGVSQSKRIVVNLLPIGSVNGTTGFVWEGESNVVQEWRCLGRLGKAQDWKLLADLDMVLYFESERIVYFKGLSVKFEDIAGQVVETRDQGWGSVTKSATSLLVEFGVRVKELSEAAENANQWLWMRREK</sequence>
<dbReference type="AlphaFoldDB" id="A0A0P7UJV7"/>
<evidence type="ECO:0000313" key="3">
    <source>
        <dbReference type="Proteomes" id="UP000034805"/>
    </source>
</evidence>
<feature type="non-terminal residue" evidence="2">
    <location>
        <position position="1"/>
    </location>
</feature>
<protein>
    <submittedName>
        <fullName evidence="2">Uncharacterized protein</fullName>
    </submittedName>
</protein>
<keyword evidence="1" id="KW-1133">Transmembrane helix</keyword>
<gene>
    <name evidence="2" type="ORF">Z043_122577</name>
</gene>
<evidence type="ECO:0000256" key="1">
    <source>
        <dbReference type="SAM" id="Phobius"/>
    </source>
</evidence>
<name>A0A0P7UJV7_SCLFO</name>
<proteinExistence type="predicted"/>
<organism evidence="2 3">
    <name type="scientific">Scleropages formosus</name>
    <name type="common">Asian bonytongue</name>
    <name type="synonym">Osteoglossum formosum</name>
    <dbReference type="NCBI Taxonomy" id="113540"/>
    <lineage>
        <taxon>Eukaryota</taxon>
        <taxon>Metazoa</taxon>
        <taxon>Chordata</taxon>
        <taxon>Craniata</taxon>
        <taxon>Vertebrata</taxon>
        <taxon>Euteleostomi</taxon>
        <taxon>Actinopterygii</taxon>
        <taxon>Neopterygii</taxon>
        <taxon>Teleostei</taxon>
        <taxon>Osteoglossocephala</taxon>
        <taxon>Osteoglossomorpha</taxon>
        <taxon>Osteoglossiformes</taxon>
        <taxon>Osteoglossidae</taxon>
        <taxon>Scleropages</taxon>
    </lineage>
</organism>
<accession>A0A0P7UJV7</accession>
<reference evidence="2 3" key="1">
    <citation type="submission" date="2015-08" db="EMBL/GenBank/DDBJ databases">
        <title>The genome of the Asian arowana (Scleropages formosus).</title>
        <authorList>
            <person name="Tan M.H."/>
            <person name="Gan H.M."/>
            <person name="Croft L.J."/>
            <person name="Austin C.M."/>
        </authorList>
    </citation>
    <scope>NUCLEOTIDE SEQUENCE [LARGE SCALE GENOMIC DNA]</scope>
    <source>
        <strain evidence="2">Aro1</strain>
    </source>
</reference>
<comment type="caution">
    <text evidence="2">The sequence shown here is derived from an EMBL/GenBank/DDBJ whole genome shotgun (WGS) entry which is preliminary data.</text>
</comment>